<evidence type="ECO:0000313" key="11">
    <source>
        <dbReference type="Proteomes" id="UP000223596"/>
    </source>
</evidence>
<dbReference type="EMBL" id="PDBW01000001">
    <property type="protein sequence ID" value="PFH03235.1"/>
    <property type="molecule type" value="Genomic_DNA"/>
</dbReference>
<dbReference type="HAMAP" id="MF_00484">
    <property type="entry name" value="Glycogen_synth"/>
    <property type="match status" value="1"/>
</dbReference>
<comment type="caution">
    <text evidence="10">The sequence shown here is derived from an EMBL/GenBank/DDBJ whole genome shotgun (WGS) entry which is preliminary data.</text>
</comment>
<dbReference type="GO" id="GO:0005978">
    <property type="term" value="P:glycogen biosynthetic process"/>
    <property type="evidence" value="ECO:0007669"/>
    <property type="project" value="UniProtKB-UniRule"/>
</dbReference>
<dbReference type="Pfam" id="PF00534">
    <property type="entry name" value="Glycos_transf_1"/>
    <property type="match status" value="1"/>
</dbReference>
<comment type="catalytic activity">
    <reaction evidence="1 7">
        <text>[(1-&gt;4)-alpha-D-glucosyl](n) + ADP-alpha-D-glucose = [(1-&gt;4)-alpha-D-glucosyl](n+1) + ADP + H(+)</text>
        <dbReference type="Rhea" id="RHEA:18189"/>
        <dbReference type="Rhea" id="RHEA-COMP:9584"/>
        <dbReference type="Rhea" id="RHEA-COMP:9587"/>
        <dbReference type="ChEBI" id="CHEBI:15378"/>
        <dbReference type="ChEBI" id="CHEBI:15444"/>
        <dbReference type="ChEBI" id="CHEBI:57498"/>
        <dbReference type="ChEBI" id="CHEBI:456216"/>
        <dbReference type="EC" id="2.4.1.21"/>
    </reaction>
</comment>
<dbReference type="InterPro" id="IPR011835">
    <property type="entry name" value="GS/SS"/>
</dbReference>
<evidence type="ECO:0000256" key="5">
    <source>
        <dbReference type="ARBA" id="ARBA00022679"/>
    </source>
</evidence>
<feature type="domain" description="Glycosyl transferase family 1" evidence="8">
    <location>
        <begin position="297"/>
        <end position="443"/>
    </location>
</feature>
<protein>
    <recommendedName>
        <fullName evidence="7">Glycogen synthase</fullName>
        <ecNumber evidence="7">2.4.1.21</ecNumber>
    </recommendedName>
    <alternativeName>
        <fullName evidence="7">Starch [bacterial glycogen] synthase</fullName>
    </alternativeName>
</protein>
<evidence type="ECO:0000256" key="2">
    <source>
        <dbReference type="ARBA" id="ARBA00002764"/>
    </source>
</evidence>
<dbReference type="AlphaFoldDB" id="A0AB36TK82"/>
<dbReference type="GeneID" id="35803445"/>
<dbReference type="RefSeq" id="WP_003512440.1">
    <property type="nucleotide sequence ID" value="NZ_CP013828.1"/>
</dbReference>
<dbReference type="CDD" id="cd03791">
    <property type="entry name" value="GT5_Glycogen_synthase_DULL1-like"/>
    <property type="match status" value="1"/>
</dbReference>
<evidence type="ECO:0000256" key="3">
    <source>
        <dbReference type="ARBA" id="ARBA00010281"/>
    </source>
</evidence>
<reference evidence="10 11" key="1">
    <citation type="submission" date="2017-09" db="EMBL/GenBank/DDBJ databases">
        <title>Evaluation of Pacific Biosciences Sequencing Technology to Finishing C. thermocellum Genome Sequences.</title>
        <authorList>
            <person name="Brown S."/>
        </authorList>
    </citation>
    <scope>NUCLEOTIDE SEQUENCE [LARGE SCALE GENOMIC DNA]</scope>
    <source>
        <strain evidence="10 11">AD2</strain>
    </source>
</reference>
<dbReference type="EC" id="2.4.1.21" evidence="7"/>
<keyword evidence="4 7" id="KW-0328">Glycosyltransferase</keyword>
<dbReference type="Proteomes" id="UP000223596">
    <property type="component" value="Unassembled WGS sequence"/>
</dbReference>
<feature type="binding site" evidence="7">
    <location>
        <position position="18"/>
    </location>
    <ligand>
        <name>ADP-alpha-D-glucose</name>
        <dbReference type="ChEBI" id="CHEBI:57498"/>
    </ligand>
</feature>
<organism evidence="10 11">
    <name type="scientific">Acetivibrio thermocellus AD2</name>
    <dbReference type="NCBI Taxonomy" id="1138384"/>
    <lineage>
        <taxon>Bacteria</taxon>
        <taxon>Bacillati</taxon>
        <taxon>Bacillota</taxon>
        <taxon>Clostridia</taxon>
        <taxon>Eubacteriales</taxon>
        <taxon>Oscillospiraceae</taxon>
        <taxon>Acetivibrio</taxon>
    </lineage>
</organism>
<evidence type="ECO:0000256" key="7">
    <source>
        <dbReference type="HAMAP-Rule" id="MF_00484"/>
    </source>
</evidence>
<accession>A0AB36TK82</accession>
<comment type="similarity">
    <text evidence="3 7">Belongs to the glycosyltransferase 1 family. Bacterial/plant glycogen synthase subfamily.</text>
</comment>
<dbReference type="GO" id="GO:0009011">
    <property type="term" value="F:alpha-1,4-glucan glucosyltransferase (ADP-glucose donor) activity"/>
    <property type="evidence" value="ECO:0007669"/>
    <property type="project" value="UniProtKB-UniRule"/>
</dbReference>
<keyword evidence="6 7" id="KW-0320">Glycogen biosynthesis</keyword>
<evidence type="ECO:0000256" key="1">
    <source>
        <dbReference type="ARBA" id="ARBA00001478"/>
    </source>
</evidence>
<dbReference type="Pfam" id="PF08323">
    <property type="entry name" value="Glyco_transf_5"/>
    <property type="match status" value="1"/>
</dbReference>
<dbReference type="NCBIfam" id="NF001898">
    <property type="entry name" value="PRK00654.1-1"/>
    <property type="match status" value="1"/>
</dbReference>
<dbReference type="GO" id="GO:0004373">
    <property type="term" value="F:alpha-1,4-glucan glucosyltransferase (UDP-glucose donor) activity"/>
    <property type="evidence" value="ECO:0007669"/>
    <property type="project" value="InterPro"/>
</dbReference>
<proteinExistence type="inferred from homology"/>
<dbReference type="NCBIfam" id="TIGR02095">
    <property type="entry name" value="glgA"/>
    <property type="match status" value="1"/>
</dbReference>
<comment type="function">
    <text evidence="2 7">Synthesizes alpha-1,4-glucan chains using ADP-glucose.</text>
</comment>
<comment type="pathway">
    <text evidence="7">Glycan biosynthesis; glycogen biosynthesis.</text>
</comment>
<keyword evidence="5 7" id="KW-0808">Transferase</keyword>
<evidence type="ECO:0000259" key="8">
    <source>
        <dbReference type="Pfam" id="PF00534"/>
    </source>
</evidence>
<dbReference type="SUPFAM" id="SSF53756">
    <property type="entry name" value="UDP-Glycosyltransferase/glycogen phosphorylase"/>
    <property type="match status" value="1"/>
</dbReference>
<dbReference type="PANTHER" id="PTHR45825:SF11">
    <property type="entry name" value="ALPHA AMYLASE DOMAIN-CONTAINING PROTEIN"/>
    <property type="match status" value="1"/>
</dbReference>
<sequence length="480" mass="55729">MKKIKVLFASSEVDPFAKTGGLADVASSLPKALCKLGHDVRVVMPKYKDIPFQYVEKMQKVGEIGVYVSWRRQYCGILKLEMDNITYYFIDNEYYFKRDGYYGYYDEAERFAFFSKAVLEILPVIGFKPDIIHCNDWQTGVVSAFLNAWYKGLDFYKDIKTVFTIHNLKYQGIFPKEVFGEVLGLPWDYFHADGIEFYDKVNYLKAGIVYSDIITTVSKTYAEEIKTDFFGENLNNVLRKRSNDLYGILNGIDMEENDPAVDNRIFANYSVDNLEGKLTNKQMLQKSLGLQERIDIPLIGIISRLVAQKGFDLIDYVMDEILKMDIQFVLLGAGEYRYEQMFRYYQEKYPGKISVNLKYDAVLAQRIYAGADMFLMPSLFEPCGLSQMFSLRYGTIPIVRETGGLKDTITPYNDITHEGNGFTFSRYNAHDMLYAIKEAVHYYYHRSTWTYLMKKGMTTDFSWEKSAKEYLELYEKLAGN</sequence>
<dbReference type="InterPro" id="IPR013534">
    <property type="entry name" value="Starch_synth_cat_dom"/>
</dbReference>
<name>A0AB36TK82_ACETH</name>
<dbReference type="PANTHER" id="PTHR45825">
    <property type="entry name" value="GRANULE-BOUND STARCH SYNTHASE 1, CHLOROPLASTIC/AMYLOPLASTIC"/>
    <property type="match status" value="1"/>
</dbReference>
<dbReference type="NCBIfam" id="NF001899">
    <property type="entry name" value="PRK00654.1-2"/>
    <property type="match status" value="1"/>
</dbReference>
<dbReference type="Gene3D" id="3.40.50.2000">
    <property type="entry name" value="Glycogen Phosphorylase B"/>
    <property type="match status" value="2"/>
</dbReference>
<evidence type="ECO:0000256" key="4">
    <source>
        <dbReference type="ARBA" id="ARBA00022676"/>
    </source>
</evidence>
<evidence type="ECO:0000313" key="10">
    <source>
        <dbReference type="EMBL" id="PFH03235.1"/>
    </source>
</evidence>
<evidence type="ECO:0000256" key="6">
    <source>
        <dbReference type="ARBA" id="ARBA00023056"/>
    </source>
</evidence>
<evidence type="ECO:0000259" key="9">
    <source>
        <dbReference type="Pfam" id="PF08323"/>
    </source>
</evidence>
<gene>
    <name evidence="7" type="primary">glgA</name>
    <name evidence="10" type="ORF">M972_112037</name>
</gene>
<feature type="domain" description="Starch synthase catalytic" evidence="9">
    <location>
        <begin position="5"/>
        <end position="240"/>
    </location>
</feature>
<dbReference type="InterPro" id="IPR001296">
    <property type="entry name" value="Glyco_trans_1"/>
</dbReference>